<accession>A0A211ZQH0</accession>
<dbReference type="AlphaFoldDB" id="A0A211ZQH0"/>
<proteinExistence type="predicted"/>
<organism evidence="1 2">
    <name type="scientific">Inquilinus limosus</name>
    <dbReference type="NCBI Taxonomy" id="171674"/>
    <lineage>
        <taxon>Bacteria</taxon>
        <taxon>Pseudomonadati</taxon>
        <taxon>Pseudomonadota</taxon>
        <taxon>Alphaproteobacteria</taxon>
        <taxon>Rhodospirillales</taxon>
        <taxon>Rhodospirillaceae</taxon>
        <taxon>Inquilinus</taxon>
    </lineage>
</organism>
<evidence type="ECO:0000313" key="2">
    <source>
        <dbReference type="Proteomes" id="UP000196655"/>
    </source>
</evidence>
<sequence>MTDMEGITRGPFRLMSWDEAQRNAARARQGGPMTVDPSTFGCIPAPQAMILWDDRQGVGITDVAVCRQEDRENHDRHRFGCSRGVCDWSWLDGDPLNSPMGVFLWMSTVDRFHSPEVEIRALAEMAKISEQRWAITLLKVKGALAAEF</sequence>
<gene>
    <name evidence="1" type="ORF">BWR60_09515</name>
</gene>
<dbReference type="RefSeq" id="WP_088150776.1">
    <property type="nucleotide sequence ID" value="NZ_NHON01000013.1"/>
</dbReference>
<dbReference type="EMBL" id="NHON01000013">
    <property type="protein sequence ID" value="OWJ67434.1"/>
    <property type="molecule type" value="Genomic_DNA"/>
</dbReference>
<reference evidence="2" key="1">
    <citation type="submission" date="2017-05" db="EMBL/GenBank/DDBJ databases">
        <authorList>
            <person name="Macchi M."/>
            <person name="Festa S."/>
            <person name="Coppotelli B.M."/>
            <person name="Morelli I.S."/>
        </authorList>
    </citation>
    <scope>NUCLEOTIDE SEQUENCE [LARGE SCALE GENOMIC DNA]</scope>
    <source>
        <strain evidence="2">I</strain>
    </source>
</reference>
<comment type="caution">
    <text evidence="1">The sequence shown here is derived from an EMBL/GenBank/DDBJ whole genome shotgun (WGS) entry which is preliminary data.</text>
</comment>
<protein>
    <submittedName>
        <fullName evidence="1">Uncharacterized protein</fullName>
    </submittedName>
</protein>
<dbReference type="Proteomes" id="UP000196655">
    <property type="component" value="Unassembled WGS sequence"/>
</dbReference>
<name>A0A211ZQH0_9PROT</name>
<evidence type="ECO:0000313" key="1">
    <source>
        <dbReference type="EMBL" id="OWJ67434.1"/>
    </source>
</evidence>
<keyword evidence="2" id="KW-1185">Reference proteome</keyword>